<feature type="compositionally biased region" description="Basic and acidic residues" evidence="1">
    <location>
        <begin position="102"/>
        <end position="123"/>
    </location>
</feature>
<feature type="region of interest" description="Disordered" evidence="1">
    <location>
        <begin position="67"/>
        <end position="123"/>
    </location>
</feature>
<dbReference type="HOGENOM" id="CLU_2022121_0_0_9"/>
<dbReference type="Proteomes" id="UP000011747">
    <property type="component" value="Unassembled WGS sequence"/>
</dbReference>
<organism evidence="2 3">
    <name type="scientific">Bacillus smithii 7_3_47FAA</name>
    <dbReference type="NCBI Taxonomy" id="665952"/>
    <lineage>
        <taxon>Bacteria</taxon>
        <taxon>Bacillati</taxon>
        <taxon>Bacillota</taxon>
        <taxon>Bacilli</taxon>
        <taxon>Bacillales</taxon>
        <taxon>Bacillaceae</taxon>
        <taxon>Bacillus</taxon>
    </lineage>
</organism>
<evidence type="ECO:0000313" key="3">
    <source>
        <dbReference type="Proteomes" id="UP000011747"/>
    </source>
</evidence>
<evidence type="ECO:0000313" key="2">
    <source>
        <dbReference type="EMBL" id="EHL78560.1"/>
    </source>
</evidence>
<protein>
    <submittedName>
        <fullName evidence="2">Uncharacterized protein</fullName>
    </submittedName>
</protein>
<proteinExistence type="predicted"/>
<keyword evidence="3" id="KW-1185">Reference proteome</keyword>
<feature type="compositionally biased region" description="Basic and acidic residues" evidence="1">
    <location>
        <begin position="67"/>
        <end position="84"/>
    </location>
</feature>
<gene>
    <name evidence="2" type="ORF">HMPREF1015_01510</name>
</gene>
<sequence length="140" mass="16254">MYRPTVRYADVYKQYVDSLFHATTLDRNQIIRAALFTAAHSKEFLNLMYTNKKKDVNLPSPSWKLEQSELWKEQNPTTREEKDVNANCEGKTKVKTNPGTIGRERSEDHKDRRLGQTAGREGEIPFKIRTSGRGIKIRIE</sequence>
<evidence type="ECO:0000256" key="1">
    <source>
        <dbReference type="SAM" id="MobiDB-lite"/>
    </source>
</evidence>
<dbReference type="AlphaFoldDB" id="G9QJX1"/>
<reference evidence="2 3" key="1">
    <citation type="submission" date="2011-09" db="EMBL/GenBank/DDBJ databases">
        <title>The Genome Sequence of Bacillus smithii 7_3_47FAA.</title>
        <authorList>
            <consortium name="The Broad Institute Genome Sequencing Platform"/>
            <person name="Earl A."/>
            <person name="Ward D."/>
            <person name="Feldgarden M."/>
            <person name="Gevers D."/>
            <person name="Daigneault M."/>
            <person name="Strauss J."/>
            <person name="Allen-Vercoe E."/>
            <person name="Young S.K."/>
            <person name="Zeng Q."/>
            <person name="Gargeya S."/>
            <person name="Fitzgerald M."/>
            <person name="Haas B."/>
            <person name="Abouelleil A."/>
            <person name="Alvarado L."/>
            <person name="Arachchi H.M."/>
            <person name="Berlin A."/>
            <person name="Brown A."/>
            <person name="Chapman S.B."/>
            <person name="Chen Z."/>
            <person name="Dunbar C."/>
            <person name="Freedman E."/>
            <person name="Gearin G."/>
            <person name="Goldberg J."/>
            <person name="Griggs A."/>
            <person name="Gujja S."/>
            <person name="Heiman D."/>
            <person name="Howarth C."/>
            <person name="Larson L."/>
            <person name="Lui A."/>
            <person name="MacDonald P.J.P."/>
            <person name="Montmayeur A."/>
            <person name="Murphy C."/>
            <person name="Neiman D."/>
            <person name="Pearson M."/>
            <person name="Priest M."/>
            <person name="Roberts A."/>
            <person name="Saif S."/>
            <person name="Shea T."/>
            <person name="Shenoy N."/>
            <person name="Sisk P."/>
            <person name="Stolte C."/>
            <person name="Sykes S."/>
            <person name="Wortman J."/>
            <person name="Nusbaum C."/>
            <person name="Birren B."/>
        </authorList>
    </citation>
    <scope>NUCLEOTIDE SEQUENCE [LARGE SCALE GENOMIC DNA]</scope>
    <source>
        <strain evidence="2 3">7_3_47FAA</strain>
    </source>
</reference>
<comment type="caution">
    <text evidence="2">The sequence shown here is derived from an EMBL/GenBank/DDBJ whole genome shotgun (WGS) entry which is preliminary data.</text>
</comment>
<accession>G9QJX1</accession>
<dbReference type="EMBL" id="ACWF01000065">
    <property type="protein sequence ID" value="EHL78560.1"/>
    <property type="molecule type" value="Genomic_DNA"/>
</dbReference>
<dbReference type="PATRIC" id="fig|665952.3.peg.1295"/>
<dbReference type="RefSeq" id="WP_003353601.1">
    <property type="nucleotide sequence ID" value="NZ_JH414748.1"/>
</dbReference>
<name>G9QJX1_9BACI</name>